<dbReference type="NCBIfam" id="NF008691">
    <property type="entry name" value="PRK11713.1-4"/>
    <property type="match status" value="1"/>
</dbReference>
<evidence type="ECO:0000259" key="14">
    <source>
        <dbReference type="Pfam" id="PF20260"/>
    </source>
</evidence>
<dbReference type="SUPFAM" id="SSF75217">
    <property type="entry name" value="alpha/beta knot"/>
    <property type="match status" value="1"/>
</dbReference>
<keyword evidence="16" id="KW-1185">Reference proteome</keyword>
<evidence type="ECO:0000256" key="5">
    <source>
        <dbReference type="ARBA" id="ARBA00022490"/>
    </source>
</evidence>
<dbReference type="Gene3D" id="2.40.240.20">
    <property type="entry name" value="Hypothetical PUA domain-like, domain 1"/>
    <property type="match status" value="1"/>
</dbReference>
<dbReference type="InterPro" id="IPR006700">
    <property type="entry name" value="RsmE"/>
</dbReference>
<dbReference type="RefSeq" id="WP_075034755.1">
    <property type="nucleotide sequence ID" value="NZ_FOSB01000001.1"/>
</dbReference>
<feature type="domain" description="Ribosomal RNA small subunit methyltransferase E PUA-like" evidence="14">
    <location>
        <begin position="20"/>
        <end position="64"/>
    </location>
</feature>
<evidence type="ECO:0000256" key="4">
    <source>
        <dbReference type="ARBA" id="ARBA00013673"/>
    </source>
</evidence>
<sequence length="249" mass="28388">MQRYFVEKHFWERNTLQIIGEDTHHISRVMRMNEGDELIAIHPDKGPAQCFITEITDGTVHCKVQDWLHEDRELPVHVTIIASLGKGDKLEQVVQKGTELGASTIIPYQADRSVAKWDKKKEPKKIQRLQKIAKEASEQSERSVIPEVYPVYGIEQLLQLGEQYDHCFFAYANEARVSQFGTLGKALKNVQKDGKVLAVFGPEGGFSEREVERLESKGFSSIRLGPRILRMETAPLYFLSSLSYLLEEA</sequence>
<evidence type="ECO:0000256" key="11">
    <source>
        <dbReference type="ARBA" id="ARBA00047944"/>
    </source>
</evidence>
<feature type="domain" description="Ribosomal RNA small subunit methyltransferase E methyltransferase" evidence="13">
    <location>
        <begin position="73"/>
        <end position="242"/>
    </location>
</feature>
<evidence type="ECO:0000259" key="13">
    <source>
        <dbReference type="Pfam" id="PF04452"/>
    </source>
</evidence>
<dbReference type="EMBL" id="FOSB01000001">
    <property type="protein sequence ID" value="SFJ19454.1"/>
    <property type="molecule type" value="Genomic_DNA"/>
</dbReference>
<evidence type="ECO:0000256" key="9">
    <source>
        <dbReference type="ARBA" id="ARBA00022691"/>
    </source>
</evidence>
<keyword evidence="5 12" id="KW-0963">Cytoplasm</keyword>
<organism evidence="15 16">
    <name type="scientific">Halobacillus dabanensis</name>
    <dbReference type="NCBI Taxonomy" id="240302"/>
    <lineage>
        <taxon>Bacteria</taxon>
        <taxon>Bacillati</taxon>
        <taxon>Bacillota</taxon>
        <taxon>Bacilli</taxon>
        <taxon>Bacillales</taxon>
        <taxon>Bacillaceae</taxon>
        <taxon>Halobacillus</taxon>
    </lineage>
</organism>
<dbReference type="GO" id="GO:0005737">
    <property type="term" value="C:cytoplasm"/>
    <property type="evidence" value="ECO:0007669"/>
    <property type="project" value="UniProtKB-SubCell"/>
</dbReference>
<keyword evidence="8 12" id="KW-0808">Transferase</keyword>
<dbReference type="InterPro" id="IPR015947">
    <property type="entry name" value="PUA-like_sf"/>
</dbReference>
<dbReference type="AlphaFoldDB" id="A0A1I3PCU9"/>
<evidence type="ECO:0000256" key="3">
    <source>
        <dbReference type="ARBA" id="ARBA00012328"/>
    </source>
</evidence>
<reference evidence="16" key="1">
    <citation type="submission" date="2016-10" db="EMBL/GenBank/DDBJ databases">
        <authorList>
            <person name="Varghese N."/>
            <person name="Submissions S."/>
        </authorList>
    </citation>
    <scope>NUCLEOTIDE SEQUENCE [LARGE SCALE GENOMIC DNA]</scope>
    <source>
        <strain evidence="16">CGMCC 1.3704</strain>
    </source>
</reference>
<dbReference type="InterPro" id="IPR046887">
    <property type="entry name" value="RsmE_PUA-like"/>
</dbReference>
<accession>A0A1I3PCU9</accession>
<keyword evidence="9 12" id="KW-0949">S-adenosyl-L-methionine</keyword>
<dbReference type="InterPro" id="IPR029026">
    <property type="entry name" value="tRNA_m1G_MTases_N"/>
</dbReference>
<comment type="catalytic activity">
    <reaction evidence="11 12">
        <text>uridine(1498) in 16S rRNA + S-adenosyl-L-methionine = N(3)-methyluridine(1498) in 16S rRNA + S-adenosyl-L-homocysteine + H(+)</text>
        <dbReference type="Rhea" id="RHEA:42920"/>
        <dbReference type="Rhea" id="RHEA-COMP:10283"/>
        <dbReference type="Rhea" id="RHEA-COMP:10284"/>
        <dbReference type="ChEBI" id="CHEBI:15378"/>
        <dbReference type="ChEBI" id="CHEBI:57856"/>
        <dbReference type="ChEBI" id="CHEBI:59789"/>
        <dbReference type="ChEBI" id="CHEBI:65315"/>
        <dbReference type="ChEBI" id="CHEBI:74502"/>
        <dbReference type="EC" id="2.1.1.193"/>
    </reaction>
</comment>
<dbReference type="OrthoDB" id="9815641at2"/>
<evidence type="ECO:0000256" key="2">
    <source>
        <dbReference type="ARBA" id="ARBA00005528"/>
    </source>
</evidence>
<dbReference type="NCBIfam" id="TIGR00046">
    <property type="entry name" value="RsmE family RNA methyltransferase"/>
    <property type="match status" value="1"/>
</dbReference>
<comment type="function">
    <text evidence="10 12">Specifically methylates the N3 position of the uracil ring of uridine 1498 (m3U1498) in 16S rRNA. Acts on the fully assembled 30S ribosomal subunit.</text>
</comment>
<dbReference type="EC" id="2.1.1.193" evidence="3 12"/>
<evidence type="ECO:0000313" key="15">
    <source>
        <dbReference type="EMBL" id="SFJ19454.1"/>
    </source>
</evidence>
<dbReference type="PANTHER" id="PTHR30027:SF3">
    <property type="entry name" value="16S RRNA (URACIL(1498)-N(3))-METHYLTRANSFERASE"/>
    <property type="match status" value="1"/>
</dbReference>
<evidence type="ECO:0000256" key="10">
    <source>
        <dbReference type="ARBA" id="ARBA00025699"/>
    </source>
</evidence>
<evidence type="ECO:0000256" key="1">
    <source>
        <dbReference type="ARBA" id="ARBA00004496"/>
    </source>
</evidence>
<dbReference type="PANTHER" id="PTHR30027">
    <property type="entry name" value="RIBOSOMAL RNA SMALL SUBUNIT METHYLTRANSFERASE E"/>
    <property type="match status" value="1"/>
</dbReference>
<dbReference type="Pfam" id="PF20260">
    <property type="entry name" value="PUA_4"/>
    <property type="match status" value="1"/>
</dbReference>
<dbReference type="SUPFAM" id="SSF88697">
    <property type="entry name" value="PUA domain-like"/>
    <property type="match status" value="1"/>
</dbReference>
<evidence type="ECO:0000256" key="12">
    <source>
        <dbReference type="PIRNR" id="PIRNR015601"/>
    </source>
</evidence>
<gene>
    <name evidence="15" type="ORF">SAMN04487936_101271</name>
</gene>
<name>A0A1I3PCU9_HALDA</name>
<dbReference type="GO" id="GO:0070475">
    <property type="term" value="P:rRNA base methylation"/>
    <property type="evidence" value="ECO:0007669"/>
    <property type="project" value="TreeGrafter"/>
</dbReference>
<proteinExistence type="inferred from homology"/>
<comment type="similarity">
    <text evidence="2 12">Belongs to the RNA methyltransferase RsmE family.</text>
</comment>
<evidence type="ECO:0000256" key="7">
    <source>
        <dbReference type="ARBA" id="ARBA00022603"/>
    </source>
</evidence>
<dbReference type="PIRSF" id="PIRSF015601">
    <property type="entry name" value="MTase_slr0722"/>
    <property type="match status" value="1"/>
</dbReference>
<protein>
    <recommendedName>
        <fullName evidence="4 12">Ribosomal RNA small subunit methyltransferase E</fullName>
        <ecNumber evidence="3 12">2.1.1.193</ecNumber>
    </recommendedName>
</protein>
<dbReference type="InterPro" id="IPR046886">
    <property type="entry name" value="RsmE_MTase_dom"/>
</dbReference>
<dbReference type="CDD" id="cd18084">
    <property type="entry name" value="RsmE-like"/>
    <property type="match status" value="1"/>
</dbReference>
<evidence type="ECO:0000256" key="6">
    <source>
        <dbReference type="ARBA" id="ARBA00022552"/>
    </source>
</evidence>
<dbReference type="GO" id="GO:0070042">
    <property type="term" value="F:rRNA (uridine-N3-)-methyltransferase activity"/>
    <property type="evidence" value="ECO:0007669"/>
    <property type="project" value="TreeGrafter"/>
</dbReference>
<dbReference type="Pfam" id="PF04452">
    <property type="entry name" value="Methyltrans_RNA"/>
    <property type="match status" value="1"/>
</dbReference>
<keyword evidence="7 12" id="KW-0489">Methyltransferase</keyword>
<evidence type="ECO:0000256" key="8">
    <source>
        <dbReference type="ARBA" id="ARBA00022679"/>
    </source>
</evidence>
<keyword evidence="6 12" id="KW-0698">rRNA processing</keyword>
<dbReference type="InterPro" id="IPR029028">
    <property type="entry name" value="Alpha/beta_knot_MTases"/>
</dbReference>
<evidence type="ECO:0000313" key="16">
    <source>
        <dbReference type="Proteomes" id="UP000183557"/>
    </source>
</evidence>
<dbReference type="Proteomes" id="UP000183557">
    <property type="component" value="Unassembled WGS sequence"/>
</dbReference>
<dbReference type="Gene3D" id="3.40.1280.10">
    <property type="match status" value="1"/>
</dbReference>
<comment type="subcellular location">
    <subcellularLocation>
        <location evidence="1 12">Cytoplasm</location>
    </subcellularLocation>
</comment>